<dbReference type="GO" id="GO:0000793">
    <property type="term" value="C:condensed chromosome"/>
    <property type="evidence" value="ECO:0007669"/>
    <property type="project" value="TreeGrafter"/>
</dbReference>
<gene>
    <name evidence="1" type="ORF">G2W53_036044</name>
</gene>
<dbReference type="GO" id="GO:0042138">
    <property type="term" value="P:meiotic DNA double-strand break formation"/>
    <property type="evidence" value="ECO:0007669"/>
    <property type="project" value="InterPro"/>
</dbReference>
<keyword evidence="2" id="KW-1185">Reference proteome</keyword>
<protein>
    <submittedName>
        <fullName evidence="1">Type 2 DNA topoisomerase 6 subunit B-like</fullName>
    </submittedName>
</protein>
<dbReference type="InterPro" id="IPR034566">
    <property type="entry name" value="MTOPVIB_plant"/>
</dbReference>
<dbReference type="EMBL" id="JAAIUW010000011">
    <property type="protein sequence ID" value="KAF7809301.1"/>
    <property type="molecule type" value="Genomic_DNA"/>
</dbReference>
<dbReference type="GO" id="GO:0016853">
    <property type="term" value="F:isomerase activity"/>
    <property type="evidence" value="ECO:0007669"/>
    <property type="project" value="UniProtKB-KW"/>
</dbReference>
<dbReference type="OrthoDB" id="1918529at2759"/>
<dbReference type="GO" id="GO:0030674">
    <property type="term" value="F:protein-macromolecule adaptor activity"/>
    <property type="evidence" value="ECO:0007669"/>
    <property type="project" value="TreeGrafter"/>
</dbReference>
<sequence length="469" mass="52569">MEFSSVSTLCLHLISSAYQRCRLSDQICRLSVIINRSSSSHHTSVQISISDTGIGSCLEEFQALKFSWGGLAENWDGVLRVKTTTSKDIAGMGDTEIHNYQLNLKESGSSRRIDMLPSNTKNGAKFRHAKGQSNFLCYFMNSSTAQCWQIISMLILRIPNIAIQLVAEDCDVPESRYEKIFLANECMQLPLSATNLECLKSGFKEYILKHGNGLNTKCNSCFPSWENLKVGAGIACCTGTELVMEAIIVISDLPKEKSTCFRESGDKTEVLYFNEFSPCAISQSSMKALKSVDWRRYGLNLVGIAQQDGYALLEWENLPTETHIDITMIPAPRRKSQIDRNLVKRTVKLALDDLKDKHAGVLLSAQAIKIRSYAPDLAKTIAGLIMSSNDIDFQIECLSLLGLQSEEAGPEIVENHIKERIVSVIDMNDKKAQKTKENAPFLFEDDRLQEVEFQEKDYEGDYHFSPLDL</sequence>
<keyword evidence="1" id="KW-0413">Isomerase</keyword>
<organism evidence="1 2">
    <name type="scientific">Senna tora</name>
    <dbReference type="NCBI Taxonomy" id="362788"/>
    <lineage>
        <taxon>Eukaryota</taxon>
        <taxon>Viridiplantae</taxon>
        <taxon>Streptophyta</taxon>
        <taxon>Embryophyta</taxon>
        <taxon>Tracheophyta</taxon>
        <taxon>Spermatophyta</taxon>
        <taxon>Magnoliopsida</taxon>
        <taxon>eudicotyledons</taxon>
        <taxon>Gunneridae</taxon>
        <taxon>Pentapetalae</taxon>
        <taxon>rosids</taxon>
        <taxon>fabids</taxon>
        <taxon>Fabales</taxon>
        <taxon>Fabaceae</taxon>
        <taxon>Caesalpinioideae</taxon>
        <taxon>Cassia clade</taxon>
        <taxon>Senna</taxon>
    </lineage>
</organism>
<dbReference type="PANTHER" id="PTHR36722">
    <property type="entry name" value="TYPE 2 DNA TOPOISOMERASE 6 SUBUNIT B-LIKE"/>
    <property type="match status" value="1"/>
</dbReference>
<evidence type="ECO:0000313" key="1">
    <source>
        <dbReference type="EMBL" id="KAF7809301.1"/>
    </source>
</evidence>
<reference evidence="1" key="1">
    <citation type="submission" date="2020-09" db="EMBL/GenBank/DDBJ databases">
        <title>Genome-Enabled Discovery of Anthraquinone Biosynthesis in Senna tora.</title>
        <authorList>
            <person name="Kang S.-H."/>
            <person name="Pandey R.P."/>
            <person name="Lee C.-M."/>
            <person name="Sim J.-S."/>
            <person name="Jeong J.-T."/>
            <person name="Choi B.-S."/>
            <person name="Jung M."/>
            <person name="Ginzburg D."/>
            <person name="Zhao K."/>
            <person name="Won S.Y."/>
            <person name="Oh T.-J."/>
            <person name="Yu Y."/>
            <person name="Kim N.-H."/>
            <person name="Lee O.R."/>
            <person name="Lee T.-H."/>
            <person name="Bashyal P."/>
            <person name="Kim T.-S."/>
            <person name="Lee W.-H."/>
            <person name="Kawkins C."/>
            <person name="Kim C.-K."/>
            <person name="Kim J.S."/>
            <person name="Ahn B.O."/>
            <person name="Rhee S.Y."/>
            <person name="Sohng J.K."/>
        </authorList>
    </citation>
    <scope>NUCLEOTIDE SEQUENCE</scope>
    <source>
        <tissue evidence="1">Leaf</tissue>
    </source>
</reference>
<dbReference type="PANTHER" id="PTHR36722:SF1">
    <property type="entry name" value="TYPE 2 DNA TOPOISOMERASE 6 SUBUNIT B-LIKE"/>
    <property type="match status" value="1"/>
</dbReference>
<dbReference type="AlphaFoldDB" id="A0A834W896"/>
<name>A0A834W896_9FABA</name>
<dbReference type="Proteomes" id="UP000634136">
    <property type="component" value="Unassembled WGS sequence"/>
</dbReference>
<dbReference type="GO" id="GO:0007131">
    <property type="term" value="P:reciprocal meiotic recombination"/>
    <property type="evidence" value="ECO:0007669"/>
    <property type="project" value="TreeGrafter"/>
</dbReference>
<comment type="caution">
    <text evidence="1">The sequence shown here is derived from an EMBL/GenBank/DDBJ whole genome shotgun (WGS) entry which is preliminary data.</text>
</comment>
<evidence type="ECO:0000313" key="2">
    <source>
        <dbReference type="Proteomes" id="UP000634136"/>
    </source>
</evidence>
<accession>A0A834W896</accession>
<proteinExistence type="predicted"/>